<dbReference type="Proteomes" id="UP000242755">
    <property type="component" value="Unassembled WGS sequence"/>
</dbReference>
<reference evidence="2 3" key="2">
    <citation type="submission" date="2017-12" db="EMBL/GenBank/DDBJ databases">
        <title>Phylogenetic diversity of female urinary microbiome.</title>
        <authorList>
            <person name="Thomas-White K."/>
            <person name="Wolfe A.J."/>
        </authorList>
    </citation>
    <scope>NUCLEOTIDE SEQUENCE [LARGE SCALE GENOMIC DNA]</scope>
    <source>
        <strain evidence="2 3">UMB0426</strain>
    </source>
</reference>
<organism evidence="1 4">
    <name type="scientific">Brevibacterium ravenspurgense</name>
    <dbReference type="NCBI Taxonomy" id="479117"/>
    <lineage>
        <taxon>Bacteria</taxon>
        <taxon>Bacillati</taxon>
        <taxon>Actinomycetota</taxon>
        <taxon>Actinomycetes</taxon>
        <taxon>Micrococcales</taxon>
        <taxon>Brevibacteriaceae</taxon>
        <taxon>Brevibacterium</taxon>
    </lineage>
</organism>
<evidence type="ECO:0000313" key="4">
    <source>
        <dbReference type="Proteomes" id="UP000243589"/>
    </source>
</evidence>
<proteinExistence type="predicted"/>
<evidence type="ECO:0000313" key="1">
    <source>
        <dbReference type="EMBL" id="KXZ59359.1"/>
    </source>
</evidence>
<dbReference type="Pfam" id="PF04977">
    <property type="entry name" value="DivIC"/>
    <property type="match status" value="1"/>
</dbReference>
<evidence type="ECO:0000313" key="3">
    <source>
        <dbReference type="Proteomes" id="UP000242755"/>
    </source>
</evidence>
<reference evidence="1 4" key="1">
    <citation type="submission" date="2016-01" db="EMBL/GenBank/DDBJ databases">
        <title>Use of Whole Genome Sequencing to ascertain that Brevibacterium massiliense (Roux, Raoult 2009) is a later heterotypic synonym of Brevibacterium ravenspurgense (Mages 2008).</title>
        <authorList>
            <person name="Bernier A.-M."/>
            <person name="Burdz T."/>
            <person name="Huynh C."/>
            <person name="Pachecho A.L."/>
            <person name="Wiebe D."/>
            <person name="Bonner C."/>
            <person name="Bernard K."/>
        </authorList>
    </citation>
    <scope>NUCLEOTIDE SEQUENCE [LARGE SCALE GENOMIC DNA]</scope>
    <source>
        <strain evidence="1 4">CCUG56047</strain>
    </source>
</reference>
<keyword evidence="1" id="KW-0131">Cell cycle</keyword>
<accession>A0A150HB72</accession>
<dbReference type="InterPro" id="IPR007060">
    <property type="entry name" value="FtsL/DivIC"/>
</dbReference>
<keyword evidence="4" id="KW-1185">Reference proteome</keyword>
<dbReference type="AlphaFoldDB" id="A0A150HB72"/>
<dbReference type="STRING" id="1176165.GCA_001584405_02038"/>
<dbReference type="GO" id="GO:0051301">
    <property type="term" value="P:cell division"/>
    <property type="evidence" value="ECO:0007669"/>
    <property type="project" value="UniProtKB-KW"/>
</dbReference>
<name>A0A150HB72_9MICO</name>
<dbReference type="RefSeq" id="WP_062019655.1">
    <property type="nucleotide sequence ID" value="NZ_JAKRCZ010000002.1"/>
</dbReference>
<protein>
    <submittedName>
        <fullName evidence="1">Cell division protein FtsL</fullName>
    </submittedName>
</protein>
<gene>
    <name evidence="1" type="primary">ftsL_1</name>
    <name evidence="1" type="ORF">Bravens_00292</name>
    <name evidence="2" type="ORF">CYJ40_09940</name>
</gene>
<dbReference type="EMBL" id="PKGO01000010">
    <property type="protein sequence ID" value="PKY69611.1"/>
    <property type="molecule type" value="Genomic_DNA"/>
</dbReference>
<dbReference type="EMBL" id="LQQC01000004">
    <property type="protein sequence ID" value="KXZ59359.1"/>
    <property type="molecule type" value="Genomic_DNA"/>
</dbReference>
<keyword evidence="1" id="KW-0132">Cell division</keyword>
<evidence type="ECO:0000313" key="2">
    <source>
        <dbReference type="EMBL" id="PKY69611.1"/>
    </source>
</evidence>
<dbReference type="PATRIC" id="fig|479117.4.peg.291"/>
<comment type="caution">
    <text evidence="1">The sequence shown here is derived from an EMBL/GenBank/DDBJ whole genome shotgun (WGS) entry which is preliminary data.</text>
</comment>
<dbReference type="Proteomes" id="UP000243589">
    <property type="component" value="Unassembled WGS sequence"/>
</dbReference>
<sequence>MSSADKRRTNRGSRWSAARIAVFSIILVLLAVGFLPSVSAGVRQAQQIRALEKQNSQTQEEIDQLEKRRKDFDDPEYVKKLAREKHLYAEDGETLYIVVDEDREDTAAGQANKGQVDRPWYQELADYMSTVGMASEDQ</sequence>